<keyword evidence="1" id="KW-0812">Transmembrane</keyword>
<reference evidence="3 4" key="1">
    <citation type="submission" date="2018-06" db="EMBL/GenBank/DDBJ databases">
        <title>Noncontiguous genome sequence of Ruminococcaceae bacterium ASD2818.</title>
        <authorList>
            <person name="Chaplin A.V."/>
            <person name="Sokolova S.R."/>
            <person name="Kochetkova T.O."/>
            <person name="Goltsov A.Y."/>
            <person name="Trofimov D.Y."/>
            <person name="Efimov B.A."/>
        </authorList>
    </citation>
    <scope>NUCLEOTIDE SEQUENCE [LARGE SCALE GENOMIC DNA]</scope>
    <source>
        <strain evidence="3 4">ASD2818</strain>
    </source>
</reference>
<protein>
    <recommendedName>
        <fullName evidence="2">YcxB-like C-terminal domain-containing protein</fullName>
    </recommendedName>
</protein>
<sequence>MAGAALFRMEKAEPAERIGDWAMKNLYENRCRYTRVCLEEMVRATQKTSSKVYSVVFLVLFAGAGVANWVLEGFSFFSLLFFFAAAALGVVYYRLPAKQARALYQSHQERYHAEVETEVSFSDGEFTLYNRQSGGKVSCQYSQVQKVKETKRLCILLLPKNLAVLVDKEGFSRGTWADFRAFIRQKTGK</sequence>
<accession>A0A328UBP2</accession>
<feature type="transmembrane region" description="Helical" evidence="1">
    <location>
        <begin position="52"/>
        <end position="70"/>
    </location>
</feature>
<dbReference type="EMBL" id="QLYR01000004">
    <property type="protein sequence ID" value="RAQ28759.1"/>
    <property type="molecule type" value="Genomic_DNA"/>
</dbReference>
<keyword evidence="4" id="KW-1185">Reference proteome</keyword>
<feature type="transmembrane region" description="Helical" evidence="1">
    <location>
        <begin position="76"/>
        <end position="95"/>
    </location>
</feature>
<evidence type="ECO:0000313" key="4">
    <source>
        <dbReference type="Proteomes" id="UP000249377"/>
    </source>
</evidence>
<proteinExistence type="predicted"/>
<keyword evidence="1" id="KW-0472">Membrane</keyword>
<dbReference type="Pfam" id="PF14317">
    <property type="entry name" value="YcxB"/>
    <property type="match status" value="1"/>
</dbReference>
<dbReference type="AlphaFoldDB" id="A0A328UBP2"/>
<organism evidence="3 4">
    <name type="scientific">Hydrogeniiclostridium mannosilyticum</name>
    <dbReference type="NCBI Taxonomy" id="2764322"/>
    <lineage>
        <taxon>Bacteria</taxon>
        <taxon>Bacillati</taxon>
        <taxon>Bacillota</taxon>
        <taxon>Clostridia</taxon>
        <taxon>Eubacteriales</taxon>
        <taxon>Acutalibacteraceae</taxon>
        <taxon>Hydrogeniiclostridium</taxon>
    </lineage>
</organism>
<evidence type="ECO:0000259" key="2">
    <source>
        <dbReference type="Pfam" id="PF14317"/>
    </source>
</evidence>
<keyword evidence="1" id="KW-1133">Transmembrane helix</keyword>
<evidence type="ECO:0000313" key="3">
    <source>
        <dbReference type="EMBL" id="RAQ28759.1"/>
    </source>
</evidence>
<name>A0A328UBP2_9FIRM</name>
<dbReference type="Proteomes" id="UP000249377">
    <property type="component" value="Unassembled WGS sequence"/>
</dbReference>
<comment type="caution">
    <text evidence="3">The sequence shown here is derived from an EMBL/GenBank/DDBJ whole genome shotgun (WGS) entry which is preliminary data.</text>
</comment>
<gene>
    <name evidence="3" type="ORF">DPQ25_08180</name>
</gene>
<feature type="domain" description="YcxB-like C-terminal" evidence="2">
    <location>
        <begin position="128"/>
        <end position="183"/>
    </location>
</feature>
<evidence type="ECO:0000256" key="1">
    <source>
        <dbReference type="SAM" id="Phobius"/>
    </source>
</evidence>
<dbReference type="InterPro" id="IPR025588">
    <property type="entry name" value="YcxB-like_C"/>
</dbReference>